<keyword evidence="8" id="KW-1185">Reference proteome</keyword>
<reference evidence="7 8" key="1">
    <citation type="journal article" date="2017" name="Microbiome">
        <title>Virome comparisons in wild-diseased and healthy captive giant pandas.</title>
        <authorList>
            <person name="Zhang W."/>
            <person name="Yang S."/>
            <person name="Shan T."/>
            <person name="Hou R."/>
            <person name="Liu Z."/>
            <person name="Li W."/>
            <person name="Guo L."/>
            <person name="Wang Y."/>
            <person name="Chen P."/>
            <person name="Wang X."/>
            <person name="Feng F."/>
            <person name="Wang H."/>
            <person name="Chen C."/>
            <person name="Shen Q."/>
            <person name="Zhou C."/>
            <person name="Hua X."/>
            <person name="Cui L."/>
            <person name="Deng X."/>
            <person name="Zhang Z."/>
            <person name="Qi D."/>
            <person name="Delwart E."/>
        </authorList>
    </citation>
    <scope>NUCLEOTIDE SEQUENCE [LARGE SCALE GENOMIC DNA]</scope>
    <source>
        <strain evidence="8">gpan21066</strain>
    </source>
</reference>
<evidence type="ECO:0000313" key="7">
    <source>
        <dbReference type="EMBL" id="ASH99106.1"/>
    </source>
</evidence>
<dbReference type="KEGG" id="vg:80535357"/>
<dbReference type="InterPro" id="IPR004219">
    <property type="entry name" value="TTvirus_Unk"/>
</dbReference>
<protein>
    <recommendedName>
        <fullName evidence="6">Capsid protein</fullName>
    </recommendedName>
</protein>
<keyword evidence="3 6" id="KW-1140">T=1 icosahedral capsid protein</keyword>
<dbReference type="GO" id="GO:0039615">
    <property type="term" value="C:T=1 icosahedral viral capsid"/>
    <property type="evidence" value="ECO:0007669"/>
    <property type="project" value="UniProtKB-UniRule"/>
</dbReference>
<dbReference type="Proteomes" id="UP000679831">
    <property type="component" value="Segment"/>
</dbReference>
<comment type="subcellular location">
    <subcellularLocation>
        <location evidence="1 6">Virion</location>
    </subcellularLocation>
</comment>
<evidence type="ECO:0000256" key="4">
    <source>
        <dbReference type="ARBA" id="ARBA00022561"/>
    </source>
</evidence>
<comment type="similarity">
    <text evidence="2 6">Belongs to the anelloviridae capsid protein family.</text>
</comment>
<evidence type="ECO:0000256" key="6">
    <source>
        <dbReference type="RuleBase" id="RU361230"/>
    </source>
</evidence>
<dbReference type="EMBL" id="MF327548">
    <property type="protein sequence ID" value="ASH99106.1"/>
    <property type="molecule type" value="Genomic_DNA"/>
</dbReference>
<dbReference type="GeneID" id="80535357"/>
<dbReference type="Pfam" id="PF02956">
    <property type="entry name" value="TT_ORF1"/>
    <property type="match status" value="1"/>
</dbReference>
<proteinExistence type="inferred from homology"/>
<name>A0A220IGK3_9VIRU</name>
<comment type="function">
    <text evidence="6">Self-assembles to form an icosahedral capsid.</text>
</comment>
<sequence>MLHITYAFLQLWGLDASPSTVSSATTMPWHRRHRRRSRRHFFRYRRWRKPRRFWRRAWRRRYPRRRVRPVYQTQPRKRQHLVVTGWEILGVIGSQIIYDTAHSGDPIIHIKDVAPTNKQVQYFTSMIPTGLNNTCDDRWPRTASSTQYWDFVGGWGYAHFTLAGLVLRNLLGMNRFSTNIRGWTHIKFKGFKWQLVRGRTVDYLFRPEMHRGPLDDETYLLHPAHLLNMPFVKWVESVKRSHCCRSPIIRRRPPIDLLGWHDMEDFKSLLLGAYQWSAFDPDNPLGKNPIAQETADKQKKYWWKNEWMREKQPDTKIGLNKKINWSDRVAYDNNFIKEINNRIKQEQSFANQPWSFWDWLAQITTTQGDTTGKHSPFLPPIIPSEHVNTLWFRYKFYFQLGGATIGRDLQDWPIKETDDNTRPCNTENGPCSACIRNGDLDSTGFLTEKALARITERDQCQQQELVEEQPKSILKRRKRKRVTWYDNPTHTNPEKKNKYL</sequence>
<keyword evidence="4 6" id="KW-0167">Capsid protein</keyword>
<evidence type="ECO:0000256" key="5">
    <source>
        <dbReference type="ARBA" id="ARBA00022844"/>
    </source>
</evidence>
<organism evidence="7 8">
    <name type="scientific">Giant panda anellovirus</name>
    <dbReference type="NCBI Taxonomy" id="2016460"/>
    <lineage>
        <taxon>Viruses</taxon>
        <taxon>Monodnaviria</taxon>
        <taxon>Shotokuvirae</taxon>
        <taxon>Commensaviricota</taxon>
        <taxon>Cardeaviricetes</taxon>
        <taxon>Sanitavirales</taxon>
        <taxon>Anelloviridae</taxon>
    </lineage>
</organism>
<keyword evidence="5 6" id="KW-0946">Virion</keyword>
<accession>A0A220IGK3</accession>
<evidence type="ECO:0000256" key="3">
    <source>
        <dbReference type="ARBA" id="ARBA00022431"/>
    </source>
</evidence>
<evidence type="ECO:0000256" key="1">
    <source>
        <dbReference type="ARBA" id="ARBA00004328"/>
    </source>
</evidence>
<evidence type="ECO:0000256" key="2">
    <source>
        <dbReference type="ARBA" id="ARBA00006131"/>
    </source>
</evidence>
<evidence type="ECO:0000313" key="8">
    <source>
        <dbReference type="Proteomes" id="UP000679831"/>
    </source>
</evidence>
<dbReference type="RefSeq" id="YP_010797528.1">
    <property type="nucleotide sequence ID" value="NC_076193.1"/>
</dbReference>